<evidence type="ECO:0000313" key="2">
    <source>
        <dbReference type="EMBL" id="EFF73763.1"/>
    </source>
</evidence>
<dbReference type="PATRIC" id="fig|742159.3.peg.437"/>
<proteinExistence type="predicted"/>
<feature type="compositionally biased region" description="Polar residues" evidence="1">
    <location>
        <begin position="22"/>
        <end position="39"/>
    </location>
</feature>
<comment type="caution">
    <text evidence="2">The sequence shown here is derived from an EMBL/GenBank/DDBJ whole genome shotgun (WGS) entry which is preliminary data.</text>
</comment>
<sequence length="48" mass="5374">MARHETRVSRCCVGLRPLLGTRPTSYTSRRARSGNSPSAESRFMPPCH</sequence>
<feature type="region of interest" description="Disordered" evidence="1">
    <location>
        <begin position="20"/>
        <end position="48"/>
    </location>
</feature>
<dbReference type="AlphaFoldDB" id="D4XHK2"/>
<name>D4XHK2_9BURK</name>
<dbReference type="HOGENOM" id="CLU_3148257_0_0_4"/>
<evidence type="ECO:0000256" key="1">
    <source>
        <dbReference type="SAM" id="MobiDB-lite"/>
    </source>
</evidence>
<gene>
    <name evidence="2" type="ORF">HMPREF0004_4949</name>
</gene>
<accession>D4XHK2</accession>
<protein>
    <submittedName>
        <fullName evidence="2">Uncharacterized protein</fullName>
    </submittedName>
</protein>
<evidence type="ECO:0000313" key="3">
    <source>
        <dbReference type="Proteomes" id="UP000004510"/>
    </source>
</evidence>
<dbReference type="Proteomes" id="UP000004510">
    <property type="component" value="Unassembled WGS sequence"/>
</dbReference>
<reference evidence="3" key="1">
    <citation type="submission" date="2010-03" db="EMBL/GenBank/DDBJ databases">
        <title>Complete sequence of Mobiluncus curtisii ATCC 43063.</title>
        <authorList>
            <person name="Muzny D."/>
            <person name="Qin X."/>
            <person name="Deng J."/>
            <person name="Jiang H."/>
            <person name="Liu Y."/>
            <person name="Qu J."/>
            <person name="Song X.-Z."/>
            <person name="Zhang L."/>
            <person name="Thornton R."/>
            <person name="Coyle M."/>
            <person name="Francisco L."/>
            <person name="Jackson L."/>
            <person name="Javaid M."/>
            <person name="Korchina V."/>
            <person name="Kovar C."/>
            <person name="Mata R."/>
            <person name="Mathew T."/>
            <person name="Ngo R."/>
            <person name="Nguyen L."/>
            <person name="Nguyen N."/>
            <person name="Okwuonu G."/>
            <person name="Ongeri F."/>
            <person name="Pham C."/>
            <person name="Simmons D."/>
            <person name="Wilczek-Boney K."/>
            <person name="Hale W."/>
            <person name="Jakkamsetti A."/>
            <person name="Pham P."/>
            <person name="Ruth R."/>
            <person name="San Lucas F."/>
            <person name="Warren J."/>
            <person name="Zhang J."/>
            <person name="Zhao Z."/>
            <person name="Zhou C."/>
            <person name="Zhu D."/>
            <person name="Lee S."/>
            <person name="Bess C."/>
            <person name="Blankenburg K."/>
            <person name="Forbes L."/>
            <person name="Fu Q."/>
            <person name="Gubbala S."/>
            <person name="Hirani K."/>
            <person name="Jayaseelan J.C."/>
            <person name="Lara F."/>
            <person name="Munidasa M."/>
            <person name="Palculict T."/>
            <person name="Patil S."/>
            <person name="Pu L.-L."/>
            <person name="Saada N."/>
            <person name="Tang L."/>
            <person name="Weissenberger G."/>
            <person name="Zhu Y."/>
            <person name="Hemphill L."/>
            <person name="Shang Y."/>
            <person name="Youmans B."/>
            <person name="Ayvaz T."/>
            <person name="Ross M."/>
            <person name="Santibanez J."/>
            <person name="Aqrawi P."/>
            <person name="Gross S."/>
            <person name="Joshi V."/>
            <person name="Fowler G."/>
            <person name="Nazareth L."/>
            <person name="Reid J."/>
            <person name="Worley K."/>
            <person name="Petrosino J."/>
            <person name="Highlander S."/>
            <person name="Gibbs R."/>
            <person name="Gibbs R."/>
        </authorList>
    </citation>
    <scope>NUCLEOTIDE SEQUENCE [LARGE SCALE GENOMIC DNA]</scope>
    <source>
        <strain evidence="3">ATCC 43553</strain>
    </source>
</reference>
<dbReference type="EMBL" id="ADMS01000115">
    <property type="protein sequence ID" value="EFF73763.1"/>
    <property type="molecule type" value="Genomic_DNA"/>
</dbReference>
<organism evidence="2 3">
    <name type="scientific">Achromobacter piechaudii ATCC 43553</name>
    <dbReference type="NCBI Taxonomy" id="742159"/>
    <lineage>
        <taxon>Bacteria</taxon>
        <taxon>Pseudomonadati</taxon>
        <taxon>Pseudomonadota</taxon>
        <taxon>Betaproteobacteria</taxon>
        <taxon>Burkholderiales</taxon>
        <taxon>Alcaligenaceae</taxon>
        <taxon>Achromobacter</taxon>
    </lineage>
</organism>